<dbReference type="Gene3D" id="3.40.50.150">
    <property type="entry name" value="Vaccinia Virus protein VP39"/>
    <property type="match status" value="1"/>
</dbReference>
<evidence type="ECO:0000256" key="1">
    <source>
        <dbReference type="SAM" id="MobiDB-lite"/>
    </source>
</evidence>
<dbReference type="Proteomes" id="UP000007875">
    <property type="component" value="Unassembled WGS sequence"/>
</dbReference>
<reference evidence="2" key="2">
    <citation type="submission" date="2025-08" db="UniProtKB">
        <authorList>
            <consortium name="Ensembl"/>
        </authorList>
    </citation>
    <scope>IDENTIFICATION</scope>
</reference>
<organism evidence="2 3">
    <name type="scientific">Ciona savignyi</name>
    <name type="common">Pacific transparent sea squirt</name>
    <dbReference type="NCBI Taxonomy" id="51511"/>
    <lineage>
        <taxon>Eukaryota</taxon>
        <taxon>Metazoa</taxon>
        <taxon>Chordata</taxon>
        <taxon>Tunicata</taxon>
        <taxon>Ascidiacea</taxon>
        <taxon>Phlebobranchia</taxon>
        <taxon>Cionidae</taxon>
        <taxon>Ciona</taxon>
    </lineage>
</organism>
<accession>H2Z4D7</accession>
<evidence type="ECO:0000313" key="3">
    <source>
        <dbReference type="Proteomes" id="UP000007875"/>
    </source>
</evidence>
<dbReference type="Pfam" id="PF01795">
    <property type="entry name" value="Methyltransf_5"/>
    <property type="match status" value="1"/>
</dbReference>
<dbReference type="AlphaFoldDB" id="H2Z4D7"/>
<reference evidence="2" key="3">
    <citation type="submission" date="2025-09" db="UniProtKB">
        <authorList>
            <consortium name="Ensembl"/>
        </authorList>
    </citation>
    <scope>IDENTIFICATION</scope>
</reference>
<dbReference type="GO" id="GO:0071424">
    <property type="term" value="F:rRNA (cytosine-N4-)-methyltransferase activity"/>
    <property type="evidence" value="ECO:0007669"/>
    <property type="project" value="TreeGrafter"/>
</dbReference>
<feature type="region of interest" description="Disordered" evidence="1">
    <location>
        <begin position="88"/>
        <end position="111"/>
    </location>
</feature>
<dbReference type="PANTHER" id="PTHR11265:SF0">
    <property type="entry name" value="12S RRNA N4-METHYLCYTIDINE METHYLTRANSFERASE"/>
    <property type="match status" value="1"/>
</dbReference>
<dbReference type="InterPro" id="IPR002903">
    <property type="entry name" value="RsmH"/>
</dbReference>
<dbReference type="HOGENOM" id="CLU_038422_4_1_1"/>
<dbReference type="PANTHER" id="PTHR11265">
    <property type="entry name" value="S-ADENOSYL-METHYLTRANSFERASE MRAW"/>
    <property type="match status" value="1"/>
</dbReference>
<dbReference type="Ensembl" id="ENSCSAVT00000012593.1">
    <property type="protein sequence ID" value="ENSCSAVP00000012449.1"/>
    <property type="gene ID" value="ENSCSAVG00000007308.1"/>
</dbReference>
<feature type="compositionally biased region" description="Basic residues" evidence="1">
    <location>
        <begin position="98"/>
        <end position="111"/>
    </location>
</feature>
<sequence>MAIRIFVNDEMNEIHHAVRTAEKYLIHGGKMAVLTFHSLEDRLVKRLFQQIDLSKPFNMRLSETRSYKGKQTGTKKWNCHKSLLLPSGEEVESNAKSRSAKLRIATRNRNS</sequence>
<evidence type="ECO:0000313" key="2">
    <source>
        <dbReference type="Ensembl" id="ENSCSAVP00000012449.1"/>
    </source>
</evidence>
<keyword evidence="3" id="KW-1185">Reference proteome</keyword>
<proteinExistence type="predicted"/>
<dbReference type="InterPro" id="IPR029063">
    <property type="entry name" value="SAM-dependent_MTases_sf"/>
</dbReference>
<dbReference type="SUPFAM" id="SSF53335">
    <property type="entry name" value="S-adenosyl-L-methionine-dependent methyltransferases"/>
    <property type="match status" value="1"/>
</dbReference>
<reference evidence="3" key="1">
    <citation type="submission" date="2003-08" db="EMBL/GenBank/DDBJ databases">
        <authorList>
            <person name="Birren B."/>
            <person name="Nusbaum C."/>
            <person name="Abebe A."/>
            <person name="Abouelleil A."/>
            <person name="Adekoya E."/>
            <person name="Ait-zahra M."/>
            <person name="Allen N."/>
            <person name="Allen T."/>
            <person name="An P."/>
            <person name="Anderson M."/>
            <person name="Anderson S."/>
            <person name="Arachchi H."/>
            <person name="Armbruster J."/>
            <person name="Bachantsang P."/>
            <person name="Baldwin J."/>
            <person name="Barry A."/>
            <person name="Bayul T."/>
            <person name="Blitshsteyn B."/>
            <person name="Bloom T."/>
            <person name="Blye J."/>
            <person name="Boguslavskiy L."/>
            <person name="Borowsky M."/>
            <person name="Boukhgalter B."/>
            <person name="Brunache A."/>
            <person name="Butler J."/>
            <person name="Calixte N."/>
            <person name="Calvo S."/>
            <person name="Camarata J."/>
            <person name="Campo K."/>
            <person name="Chang J."/>
            <person name="Cheshatsang Y."/>
            <person name="Citroen M."/>
            <person name="Collymore A."/>
            <person name="Considine T."/>
            <person name="Cook A."/>
            <person name="Cooke P."/>
            <person name="Corum B."/>
            <person name="Cuomo C."/>
            <person name="David R."/>
            <person name="Dawoe T."/>
            <person name="Degray S."/>
            <person name="Dodge S."/>
            <person name="Dooley K."/>
            <person name="Dorje P."/>
            <person name="Dorjee K."/>
            <person name="Dorris L."/>
            <person name="Duffey N."/>
            <person name="Dupes A."/>
            <person name="Elkins T."/>
            <person name="Engels R."/>
            <person name="Erickson J."/>
            <person name="Farina A."/>
            <person name="Faro S."/>
            <person name="Ferreira P."/>
            <person name="Fischer H."/>
            <person name="Fitzgerald M."/>
            <person name="Foley K."/>
            <person name="Gage D."/>
            <person name="Galagan J."/>
            <person name="Gearin G."/>
            <person name="Gnerre S."/>
            <person name="Gnirke A."/>
            <person name="Goyette A."/>
            <person name="Graham J."/>
            <person name="Grandbois E."/>
            <person name="Gyaltsen K."/>
            <person name="Hafez N."/>
            <person name="Hagopian D."/>
            <person name="Hagos B."/>
            <person name="Hall J."/>
            <person name="Hatcher B."/>
            <person name="Heller A."/>
            <person name="Higgins H."/>
            <person name="Honan T."/>
            <person name="Horn A."/>
            <person name="Houde N."/>
            <person name="Hughes L."/>
            <person name="Hulme W."/>
            <person name="Husby E."/>
            <person name="Iliev I."/>
            <person name="Jaffe D."/>
            <person name="Jones C."/>
            <person name="Kamal M."/>
            <person name="Kamat A."/>
            <person name="Kamvysselis M."/>
            <person name="Karlsson E."/>
            <person name="Kells C."/>
            <person name="Kieu A."/>
            <person name="Kisner P."/>
            <person name="Kodira C."/>
            <person name="Kulbokas E."/>
            <person name="Labutti K."/>
            <person name="Lama D."/>
            <person name="Landers T."/>
            <person name="Leger J."/>
            <person name="Levine S."/>
            <person name="Lewis D."/>
            <person name="Lewis T."/>
            <person name="Lindblad-toh K."/>
            <person name="Liu X."/>
            <person name="Lokyitsang T."/>
            <person name="Lokyitsang Y."/>
            <person name="Lucien O."/>
            <person name="Lui A."/>
            <person name="Ma L.J."/>
            <person name="Mabbitt R."/>
            <person name="Macdonald J."/>
            <person name="Maclean C."/>
            <person name="Major J."/>
            <person name="Manning J."/>
            <person name="Marabella R."/>
            <person name="Maru K."/>
            <person name="Matthews C."/>
            <person name="Mauceli E."/>
            <person name="Mccarthy M."/>
            <person name="Mcdonough S."/>
            <person name="Mcghee T."/>
            <person name="Meldrim J."/>
            <person name="Meneus L."/>
            <person name="Mesirov J."/>
            <person name="Mihalev A."/>
            <person name="Mihova T."/>
            <person name="Mikkelsen T."/>
            <person name="Mlenga V."/>
            <person name="Moru K."/>
            <person name="Mozes J."/>
            <person name="Mulrain L."/>
            <person name="Munson G."/>
            <person name="Naylor J."/>
            <person name="Newes C."/>
            <person name="Nguyen C."/>
            <person name="Nguyen N."/>
            <person name="Nguyen T."/>
            <person name="Nicol R."/>
            <person name="Nielsen C."/>
            <person name="Nizzari M."/>
            <person name="Norbu C."/>
            <person name="Norbu N."/>
            <person name="O'donnell P."/>
            <person name="Okoawo O."/>
            <person name="O'leary S."/>
            <person name="Omotosho B."/>
            <person name="O'neill K."/>
            <person name="Osman S."/>
            <person name="Parker S."/>
            <person name="Perrin D."/>
            <person name="Phunkhang P."/>
            <person name="Piqani B."/>
            <person name="Purcell S."/>
            <person name="Rachupka T."/>
            <person name="Ramasamy U."/>
            <person name="Rameau R."/>
            <person name="Ray V."/>
            <person name="Raymond C."/>
            <person name="Retta R."/>
            <person name="Richardson S."/>
            <person name="Rise C."/>
            <person name="Rodriguez J."/>
            <person name="Rogers J."/>
            <person name="Rogov P."/>
            <person name="Rutman M."/>
            <person name="Schupbach R."/>
            <person name="Seaman C."/>
            <person name="Settipalli S."/>
            <person name="Sharpe T."/>
            <person name="Sheridan J."/>
            <person name="Sherpa N."/>
            <person name="Shi J."/>
            <person name="Smirnov S."/>
            <person name="Smith C."/>
            <person name="Sougnez C."/>
            <person name="Spencer B."/>
            <person name="Stalker J."/>
            <person name="Stange-thomann N."/>
            <person name="Stavropoulos S."/>
            <person name="Stetson K."/>
            <person name="Stone C."/>
            <person name="Stone S."/>
            <person name="Stubbs M."/>
            <person name="Talamas J."/>
            <person name="Tchuinga P."/>
            <person name="Tenzing P."/>
            <person name="Tesfaye S."/>
            <person name="Theodore J."/>
            <person name="Thoulutsang Y."/>
            <person name="Topham K."/>
            <person name="Towey S."/>
            <person name="Tsamla T."/>
            <person name="Tsomo N."/>
            <person name="Vallee D."/>
            <person name="Vassiliev H."/>
            <person name="Venkataraman V."/>
            <person name="Vinson J."/>
            <person name="Vo A."/>
            <person name="Wade C."/>
            <person name="Wang S."/>
            <person name="Wangchuk T."/>
            <person name="Wangdi T."/>
            <person name="Whittaker C."/>
            <person name="Wilkinson J."/>
            <person name="Wu Y."/>
            <person name="Wyman D."/>
            <person name="Yadav S."/>
            <person name="Yang S."/>
            <person name="Yang X."/>
            <person name="Yeager S."/>
            <person name="Yee E."/>
            <person name="Young G."/>
            <person name="Zainoun J."/>
            <person name="Zembeck L."/>
            <person name="Zimmer A."/>
            <person name="Zody M."/>
            <person name="Lander E."/>
        </authorList>
    </citation>
    <scope>NUCLEOTIDE SEQUENCE [LARGE SCALE GENOMIC DNA]</scope>
</reference>
<dbReference type="GeneTree" id="ENSGT00390000014756"/>
<protein>
    <submittedName>
        <fullName evidence="2">Uncharacterized protein</fullName>
    </submittedName>
</protein>
<dbReference type="InParanoid" id="H2Z4D7"/>
<dbReference type="eggNOG" id="KOG2782">
    <property type="taxonomic scope" value="Eukaryota"/>
</dbReference>
<name>H2Z4D7_CIOSA</name>
<dbReference type="STRING" id="51511.ENSCSAVP00000012449"/>
<dbReference type="GO" id="GO:0070475">
    <property type="term" value="P:rRNA base methylation"/>
    <property type="evidence" value="ECO:0007669"/>
    <property type="project" value="TreeGrafter"/>
</dbReference>